<comment type="caution">
    <text evidence="6">The sequence shown here is derived from an EMBL/GenBank/DDBJ whole genome shotgun (WGS) entry which is preliminary data.</text>
</comment>
<evidence type="ECO:0000313" key="7">
    <source>
        <dbReference type="Proteomes" id="UP000471166"/>
    </source>
</evidence>
<dbReference type="Gene3D" id="1.10.150.130">
    <property type="match status" value="1"/>
</dbReference>
<dbReference type="GO" id="GO:0015074">
    <property type="term" value="P:DNA integration"/>
    <property type="evidence" value="ECO:0007669"/>
    <property type="project" value="InterPro"/>
</dbReference>
<feature type="domain" description="Tyr recombinase" evidence="5">
    <location>
        <begin position="206"/>
        <end position="439"/>
    </location>
</feature>
<evidence type="ECO:0000256" key="1">
    <source>
        <dbReference type="ARBA" id="ARBA00008857"/>
    </source>
</evidence>
<dbReference type="AlphaFoldDB" id="A0A6P1CJF4"/>
<gene>
    <name evidence="6" type="ORF">GV791_01810</name>
</gene>
<reference evidence="6 7" key="1">
    <citation type="submission" date="2020-01" db="EMBL/GenBank/DDBJ databases">
        <title>Genetics and antimicrobial susceptibilities of Nocardia species isolated from the soil; a comparison with species isolated from humans.</title>
        <authorList>
            <person name="Carrasco G."/>
            <person name="Monzon S."/>
            <person name="Sansegundo M."/>
            <person name="Garcia E."/>
            <person name="Garrido N."/>
            <person name="Medina M.J."/>
            <person name="Villalon P."/>
            <person name="Ramirez-Arocha A.C."/>
            <person name="Jimenez P."/>
            <person name="Cuesta I."/>
            <person name="Valdezate S."/>
        </authorList>
    </citation>
    <scope>NUCLEOTIDE SEQUENCE [LARGE SCALE GENOMIC DNA]</scope>
    <source>
        <strain evidence="6 7">CNM20110626</strain>
    </source>
</reference>
<dbReference type="PANTHER" id="PTHR30349:SF64">
    <property type="entry name" value="PROPHAGE INTEGRASE INTD-RELATED"/>
    <property type="match status" value="1"/>
</dbReference>
<keyword evidence="3" id="KW-0233">DNA recombination</keyword>
<dbReference type="Gene3D" id="1.10.443.10">
    <property type="entry name" value="Intergrase catalytic core"/>
    <property type="match status" value="1"/>
</dbReference>
<sequence length="439" mass="49161">MGRRRLEPGYAGKYSEPKWNADRGVWQQSCLIGEPIGRPSRVHASGTTKPKCKTALDKAVKNWKPRAANVGVYSANCTVTEAVRAWLASRERDPNEKPQTLDSYRREIELSTGRGADPDKFVICTSDLGEMRAADVKPVHVRVHLELLNAQGGKQRQHKSILSGTFDMLVEDGLIDHNPVKSVKGRRGEMAERARPSGGRNPWFDDEPQPFTAAEFARYRKLEADYIRADSRRDPRYLDFSALAYEIAARPGEVLALRWSDIDLEAATVEVAATIVSTRVSVSKVDALIRRYRLTAGEMAIRDGWRKLGADELVSVTYRQPFPKTRESRRVIKVGPDVLAMLRRRKLAARPGQTLVFPSGTGRPLGTSTMSEMWRRIVADTELSWSTPRTLRSTRATRVAERHGIPAARLILGHEENSPVTTRHYVALATPVVDYADAR</sequence>
<dbReference type="Pfam" id="PF00589">
    <property type="entry name" value="Phage_integrase"/>
    <property type="match status" value="1"/>
</dbReference>
<dbReference type="GO" id="GO:0006310">
    <property type="term" value="P:DNA recombination"/>
    <property type="evidence" value="ECO:0007669"/>
    <property type="project" value="UniProtKB-KW"/>
</dbReference>
<name>A0A6P1CJF4_9NOCA</name>
<comment type="similarity">
    <text evidence="1">Belongs to the 'phage' integrase family.</text>
</comment>
<dbReference type="PROSITE" id="PS51898">
    <property type="entry name" value="TYR_RECOMBINASE"/>
    <property type="match status" value="1"/>
</dbReference>
<dbReference type="InterPro" id="IPR010998">
    <property type="entry name" value="Integrase_recombinase_N"/>
</dbReference>
<protein>
    <submittedName>
        <fullName evidence="6">Tyrosine-type recombinase/integrase</fullName>
    </submittedName>
</protein>
<evidence type="ECO:0000313" key="6">
    <source>
        <dbReference type="EMBL" id="NEW31296.1"/>
    </source>
</evidence>
<feature type="region of interest" description="Disordered" evidence="4">
    <location>
        <begin position="186"/>
        <end position="206"/>
    </location>
</feature>
<dbReference type="InterPro" id="IPR050090">
    <property type="entry name" value="Tyrosine_recombinase_XerCD"/>
</dbReference>
<dbReference type="SUPFAM" id="SSF56349">
    <property type="entry name" value="DNA breaking-rejoining enzymes"/>
    <property type="match status" value="1"/>
</dbReference>
<evidence type="ECO:0000256" key="3">
    <source>
        <dbReference type="ARBA" id="ARBA00023172"/>
    </source>
</evidence>
<evidence type="ECO:0000256" key="2">
    <source>
        <dbReference type="ARBA" id="ARBA00023125"/>
    </source>
</evidence>
<evidence type="ECO:0000256" key="4">
    <source>
        <dbReference type="SAM" id="MobiDB-lite"/>
    </source>
</evidence>
<dbReference type="InterPro" id="IPR002104">
    <property type="entry name" value="Integrase_catalytic"/>
</dbReference>
<dbReference type="GO" id="GO:0003677">
    <property type="term" value="F:DNA binding"/>
    <property type="evidence" value="ECO:0007669"/>
    <property type="project" value="UniProtKB-KW"/>
</dbReference>
<keyword evidence="2" id="KW-0238">DNA-binding</keyword>
<dbReference type="Proteomes" id="UP000471166">
    <property type="component" value="Unassembled WGS sequence"/>
</dbReference>
<proteinExistence type="inferred from homology"/>
<feature type="compositionally biased region" description="Basic and acidic residues" evidence="4">
    <location>
        <begin position="186"/>
        <end position="195"/>
    </location>
</feature>
<dbReference type="EMBL" id="JAAGVB010000002">
    <property type="protein sequence ID" value="NEW31296.1"/>
    <property type="molecule type" value="Genomic_DNA"/>
</dbReference>
<organism evidence="6 7">
    <name type="scientific">Nocardia cyriacigeorgica</name>
    <dbReference type="NCBI Taxonomy" id="135487"/>
    <lineage>
        <taxon>Bacteria</taxon>
        <taxon>Bacillati</taxon>
        <taxon>Actinomycetota</taxon>
        <taxon>Actinomycetes</taxon>
        <taxon>Mycobacteriales</taxon>
        <taxon>Nocardiaceae</taxon>
        <taxon>Nocardia</taxon>
    </lineage>
</organism>
<dbReference type="RefSeq" id="WP_163841181.1">
    <property type="nucleotide sequence ID" value="NZ_JAAGVB010000002.1"/>
</dbReference>
<dbReference type="PANTHER" id="PTHR30349">
    <property type="entry name" value="PHAGE INTEGRASE-RELATED"/>
    <property type="match status" value="1"/>
</dbReference>
<evidence type="ECO:0000259" key="5">
    <source>
        <dbReference type="PROSITE" id="PS51898"/>
    </source>
</evidence>
<dbReference type="InterPro" id="IPR013762">
    <property type="entry name" value="Integrase-like_cat_sf"/>
</dbReference>
<accession>A0A6P1CJF4</accession>
<dbReference type="InterPro" id="IPR011010">
    <property type="entry name" value="DNA_brk_join_enz"/>
</dbReference>